<keyword evidence="4" id="KW-0862">Zinc</keyword>
<dbReference type="RefSeq" id="WP_271715179.1">
    <property type="nucleotide sequence ID" value="NZ_AP024169.1"/>
</dbReference>
<dbReference type="SMART" id="SM00849">
    <property type="entry name" value="Lactamase_B"/>
    <property type="match status" value="1"/>
</dbReference>
<keyword evidence="3 6" id="KW-0378">Hydrolase</keyword>
<name>A0A7R7EJH9_9FIRM</name>
<dbReference type="GO" id="GO:0016787">
    <property type="term" value="F:hydrolase activity"/>
    <property type="evidence" value="ECO:0007669"/>
    <property type="project" value="UniProtKB-KW"/>
</dbReference>
<sequence length="208" mass="22931">MNINRLTLGMVSTNCYIISNPNTKEAIVFDPADNASDIIQFIKKEELTLVGILLTHGHFDHILAVRELANECKVSIYAGEHEKDLLEDPYMNCSLTMGGKSFTVQADTWLMDKEIINLAGFDIEVIHTPGHTGGGVCYLFSKEGVLVSGDTLFEESIGRADLPTGNQQVLLDTIKNKLFVLDDHIMVLPGHSDTTTIGHEKQNNPYIG</sequence>
<evidence type="ECO:0000256" key="4">
    <source>
        <dbReference type="ARBA" id="ARBA00022833"/>
    </source>
</evidence>
<reference evidence="6 7" key="1">
    <citation type="submission" date="2020-11" db="EMBL/GenBank/DDBJ databases">
        <title>Draft genome sequencing of a Lachnospiraceae strain isolated from anoxic soil subjected to BSD treatment.</title>
        <authorList>
            <person name="Uek A."/>
            <person name="Tonouchi A."/>
        </authorList>
    </citation>
    <scope>NUCLEOTIDE SEQUENCE [LARGE SCALE GENOMIC DNA]</scope>
    <source>
        <strain evidence="6 7">TB5</strain>
    </source>
</reference>
<evidence type="ECO:0000256" key="3">
    <source>
        <dbReference type="ARBA" id="ARBA00022801"/>
    </source>
</evidence>
<organism evidence="6 7">
    <name type="scientific">Anaeromicropila herbilytica</name>
    <dbReference type="NCBI Taxonomy" id="2785025"/>
    <lineage>
        <taxon>Bacteria</taxon>
        <taxon>Bacillati</taxon>
        <taxon>Bacillota</taxon>
        <taxon>Clostridia</taxon>
        <taxon>Lachnospirales</taxon>
        <taxon>Lachnospiraceae</taxon>
        <taxon>Anaeromicropila</taxon>
    </lineage>
</organism>
<dbReference type="Proteomes" id="UP000595897">
    <property type="component" value="Chromosome"/>
</dbReference>
<accession>A0A7R7EJH9</accession>
<evidence type="ECO:0000313" key="7">
    <source>
        <dbReference type="Proteomes" id="UP000595897"/>
    </source>
</evidence>
<keyword evidence="2" id="KW-0479">Metal-binding</keyword>
<evidence type="ECO:0000256" key="2">
    <source>
        <dbReference type="ARBA" id="ARBA00022723"/>
    </source>
</evidence>
<protein>
    <submittedName>
        <fullName evidence="6">MBL fold hydrolase</fullName>
    </submittedName>
</protein>
<dbReference type="EMBL" id="AP024169">
    <property type="protein sequence ID" value="BCN29925.1"/>
    <property type="molecule type" value="Genomic_DNA"/>
</dbReference>
<evidence type="ECO:0000313" key="6">
    <source>
        <dbReference type="EMBL" id="BCN29925.1"/>
    </source>
</evidence>
<dbReference type="KEGG" id="ahb:bsdtb5_12200"/>
<dbReference type="PANTHER" id="PTHR46233:SF3">
    <property type="entry name" value="HYDROXYACYLGLUTATHIONE HYDROLASE GLOC"/>
    <property type="match status" value="1"/>
</dbReference>
<dbReference type="PANTHER" id="PTHR46233">
    <property type="entry name" value="HYDROXYACYLGLUTATHIONE HYDROLASE GLOC"/>
    <property type="match status" value="1"/>
</dbReference>
<feature type="domain" description="Metallo-beta-lactamase" evidence="5">
    <location>
        <begin position="12"/>
        <end position="191"/>
    </location>
</feature>
<keyword evidence="7" id="KW-1185">Reference proteome</keyword>
<dbReference type="InterPro" id="IPR051453">
    <property type="entry name" value="MBL_Glyoxalase_II"/>
</dbReference>
<dbReference type="Pfam" id="PF00753">
    <property type="entry name" value="Lactamase_B"/>
    <property type="match status" value="1"/>
</dbReference>
<evidence type="ECO:0000259" key="5">
    <source>
        <dbReference type="SMART" id="SM00849"/>
    </source>
</evidence>
<proteinExistence type="predicted"/>
<dbReference type="Gene3D" id="3.60.15.10">
    <property type="entry name" value="Ribonuclease Z/Hydroxyacylglutathione hydrolase-like"/>
    <property type="match status" value="1"/>
</dbReference>
<dbReference type="InterPro" id="IPR001279">
    <property type="entry name" value="Metallo-B-lactamas"/>
</dbReference>
<dbReference type="CDD" id="cd06262">
    <property type="entry name" value="metallo-hydrolase-like_MBL-fold"/>
    <property type="match status" value="1"/>
</dbReference>
<dbReference type="InterPro" id="IPR036866">
    <property type="entry name" value="RibonucZ/Hydroxyglut_hydro"/>
</dbReference>
<evidence type="ECO:0000256" key="1">
    <source>
        <dbReference type="ARBA" id="ARBA00001947"/>
    </source>
</evidence>
<comment type="cofactor">
    <cofactor evidence="1">
        <name>Zn(2+)</name>
        <dbReference type="ChEBI" id="CHEBI:29105"/>
    </cofactor>
</comment>
<gene>
    <name evidence="6" type="ORF">bsdtb5_12200</name>
</gene>
<dbReference type="GO" id="GO:0046872">
    <property type="term" value="F:metal ion binding"/>
    <property type="evidence" value="ECO:0007669"/>
    <property type="project" value="UniProtKB-KW"/>
</dbReference>
<dbReference type="SUPFAM" id="SSF56281">
    <property type="entry name" value="Metallo-hydrolase/oxidoreductase"/>
    <property type="match status" value="1"/>
</dbReference>
<dbReference type="AlphaFoldDB" id="A0A7R7EJH9"/>